<dbReference type="AlphaFoldDB" id="A0AA88DTP3"/>
<sequence length="48" mass="5815">MIMISSGTLQRAIRWPKDILIQTHRKGHRQRKRRAQSVDNHKNRRPEI</sequence>
<accession>A0AA88DTP3</accession>
<name>A0AA88DTP3_FICCA</name>
<evidence type="ECO:0000256" key="1">
    <source>
        <dbReference type="SAM" id="MobiDB-lite"/>
    </source>
</evidence>
<reference evidence="2" key="1">
    <citation type="submission" date="2023-07" db="EMBL/GenBank/DDBJ databases">
        <title>draft genome sequence of fig (Ficus carica).</title>
        <authorList>
            <person name="Takahashi T."/>
            <person name="Nishimura K."/>
        </authorList>
    </citation>
    <scope>NUCLEOTIDE SEQUENCE</scope>
</reference>
<evidence type="ECO:0000313" key="2">
    <source>
        <dbReference type="EMBL" id="GMN61587.1"/>
    </source>
</evidence>
<protein>
    <submittedName>
        <fullName evidence="2">Uncharacterized protein</fullName>
    </submittedName>
</protein>
<evidence type="ECO:0000313" key="3">
    <source>
        <dbReference type="Proteomes" id="UP001187192"/>
    </source>
</evidence>
<organism evidence="2 3">
    <name type="scientific">Ficus carica</name>
    <name type="common">Common fig</name>
    <dbReference type="NCBI Taxonomy" id="3494"/>
    <lineage>
        <taxon>Eukaryota</taxon>
        <taxon>Viridiplantae</taxon>
        <taxon>Streptophyta</taxon>
        <taxon>Embryophyta</taxon>
        <taxon>Tracheophyta</taxon>
        <taxon>Spermatophyta</taxon>
        <taxon>Magnoliopsida</taxon>
        <taxon>eudicotyledons</taxon>
        <taxon>Gunneridae</taxon>
        <taxon>Pentapetalae</taxon>
        <taxon>rosids</taxon>
        <taxon>fabids</taxon>
        <taxon>Rosales</taxon>
        <taxon>Moraceae</taxon>
        <taxon>Ficeae</taxon>
        <taxon>Ficus</taxon>
    </lineage>
</organism>
<keyword evidence="3" id="KW-1185">Reference proteome</keyword>
<gene>
    <name evidence="2" type="ORF">TIFTF001_030682</name>
</gene>
<proteinExistence type="predicted"/>
<feature type="region of interest" description="Disordered" evidence="1">
    <location>
        <begin position="21"/>
        <end position="48"/>
    </location>
</feature>
<comment type="caution">
    <text evidence="2">The sequence shown here is derived from an EMBL/GenBank/DDBJ whole genome shotgun (WGS) entry which is preliminary data.</text>
</comment>
<dbReference type="Proteomes" id="UP001187192">
    <property type="component" value="Unassembled WGS sequence"/>
</dbReference>
<feature type="compositionally biased region" description="Basic and acidic residues" evidence="1">
    <location>
        <begin position="39"/>
        <end position="48"/>
    </location>
</feature>
<feature type="compositionally biased region" description="Basic residues" evidence="1">
    <location>
        <begin position="23"/>
        <end position="35"/>
    </location>
</feature>
<dbReference type="EMBL" id="BTGU01000114">
    <property type="protein sequence ID" value="GMN61587.1"/>
    <property type="molecule type" value="Genomic_DNA"/>
</dbReference>